<name>A0A235B554_9BACL</name>
<dbReference type="EMBL" id="NOWF01000006">
    <property type="protein sequence ID" value="OYD07438.1"/>
    <property type="molecule type" value="Genomic_DNA"/>
</dbReference>
<keyword evidence="3" id="KW-0804">Transcription</keyword>
<evidence type="ECO:0000259" key="4">
    <source>
        <dbReference type="PROSITE" id="PS50987"/>
    </source>
</evidence>
<dbReference type="AlphaFoldDB" id="A0A235B554"/>
<comment type="caution">
    <text evidence="5">The sequence shown here is derived from an EMBL/GenBank/DDBJ whole genome shotgun (WGS) entry which is preliminary data.</text>
</comment>
<dbReference type="PANTHER" id="PTHR33154:SF18">
    <property type="entry name" value="ARSENICAL RESISTANCE OPERON REPRESSOR"/>
    <property type="match status" value="1"/>
</dbReference>
<dbReference type="SUPFAM" id="SSF46785">
    <property type="entry name" value="Winged helix' DNA-binding domain"/>
    <property type="match status" value="1"/>
</dbReference>
<dbReference type="InterPro" id="IPR036390">
    <property type="entry name" value="WH_DNA-bd_sf"/>
</dbReference>
<dbReference type="NCBIfam" id="NF033788">
    <property type="entry name" value="HTH_metalloreg"/>
    <property type="match status" value="1"/>
</dbReference>
<proteinExistence type="predicted"/>
<dbReference type="Proteomes" id="UP000215459">
    <property type="component" value="Unassembled WGS sequence"/>
</dbReference>
<dbReference type="RefSeq" id="WP_094264675.1">
    <property type="nucleotide sequence ID" value="NZ_NOWF01000006.1"/>
</dbReference>
<dbReference type="CDD" id="cd00090">
    <property type="entry name" value="HTH_ARSR"/>
    <property type="match status" value="1"/>
</dbReference>
<feature type="domain" description="HTH arsR-type" evidence="4">
    <location>
        <begin position="1"/>
        <end position="105"/>
    </location>
</feature>
<organism evidence="5 6">
    <name type="scientific">Paludifilum halophilum</name>
    <dbReference type="NCBI Taxonomy" id="1642702"/>
    <lineage>
        <taxon>Bacteria</taxon>
        <taxon>Bacillati</taxon>
        <taxon>Bacillota</taxon>
        <taxon>Bacilli</taxon>
        <taxon>Bacillales</taxon>
        <taxon>Thermoactinomycetaceae</taxon>
        <taxon>Paludifilum</taxon>
    </lineage>
</organism>
<protein>
    <recommendedName>
        <fullName evidence="4">HTH arsR-type domain-containing protein</fullName>
    </recommendedName>
</protein>
<dbReference type="PANTHER" id="PTHR33154">
    <property type="entry name" value="TRANSCRIPTIONAL REGULATOR, ARSR FAMILY"/>
    <property type="match status" value="1"/>
</dbReference>
<reference evidence="5 6" key="1">
    <citation type="submission" date="2017-07" db="EMBL/GenBank/DDBJ databases">
        <title>The genome sequence of Paludifilum halophilum highlights mechanisms for microbial adaptation to high salt environemnts.</title>
        <authorList>
            <person name="Belbahri L."/>
        </authorList>
    </citation>
    <scope>NUCLEOTIDE SEQUENCE [LARGE SCALE GENOMIC DNA]</scope>
    <source>
        <strain evidence="5 6">DSM 102817</strain>
    </source>
</reference>
<dbReference type="PROSITE" id="PS50987">
    <property type="entry name" value="HTH_ARSR_2"/>
    <property type="match status" value="1"/>
</dbReference>
<dbReference type="Pfam" id="PF01022">
    <property type="entry name" value="HTH_5"/>
    <property type="match status" value="1"/>
</dbReference>
<evidence type="ECO:0000256" key="3">
    <source>
        <dbReference type="ARBA" id="ARBA00023163"/>
    </source>
</evidence>
<dbReference type="GO" id="GO:0003700">
    <property type="term" value="F:DNA-binding transcription factor activity"/>
    <property type="evidence" value="ECO:0007669"/>
    <property type="project" value="InterPro"/>
</dbReference>
<keyword evidence="6" id="KW-1185">Reference proteome</keyword>
<dbReference type="Gene3D" id="1.10.10.10">
    <property type="entry name" value="Winged helix-like DNA-binding domain superfamily/Winged helix DNA-binding domain"/>
    <property type="match status" value="1"/>
</dbReference>
<accession>A0A235B554</accession>
<evidence type="ECO:0000256" key="1">
    <source>
        <dbReference type="ARBA" id="ARBA00023015"/>
    </source>
</evidence>
<evidence type="ECO:0000313" key="5">
    <source>
        <dbReference type="EMBL" id="OYD07438.1"/>
    </source>
</evidence>
<sequence length="111" mass="12515">MTGTYEPLSLIARALSDPIRCQILDLIARGSTEETTPCCSIGMCVCDIQDALNLKQSKVSYHLKELKNAGLLHERKQGKWNYYSVNQAALRTFCEELSHRFHLSEEVVTPS</sequence>
<keyword evidence="1" id="KW-0805">Transcription regulation</keyword>
<evidence type="ECO:0000256" key="2">
    <source>
        <dbReference type="ARBA" id="ARBA00023125"/>
    </source>
</evidence>
<dbReference type="InterPro" id="IPR036388">
    <property type="entry name" value="WH-like_DNA-bd_sf"/>
</dbReference>
<dbReference type="OrthoDB" id="9798835at2"/>
<keyword evidence="2" id="KW-0238">DNA-binding</keyword>
<dbReference type="InterPro" id="IPR011991">
    <property type="entry name" value="ArsR-like_HTH"/>
</dbReference>
<dbReference type="GO" id="GO:0003677">
    <property type="term" value="F:DNA binding"/>
    <property type="evidence" value="ECO:0007669"/>
    <property type="project" value="UniProtKB-KW"/>
</dbReference>
<gene>
    <name evidence="5" type="ORF">CHM34_11075</name>
</gene>
<dbReference type="InterPro" id="IPR051081">
    <property type="entry name" value="HTH_MetalResp_TranReg"/>
</dbReference>
<dbReference type="InterPro" id="IPR001845">
    <property type="entry name" value="HTH_ArsR_DNA-bd_dom"/>
</dbReference>
<dbReference type="SMART" id="SM00418">
    <property type="entry name" value="HTH_ARSR"/>
    <property type="match status" value="1"/>
</dbReference>
<evidence type="ECO:0000313" key="6">
    <source>
        <dbReference type="Proteomes" id="UP000215459"/>
    </source>
</evidence>